<feature type="transmembrane region" description="Helical" evidence="7">
    <location>
        <begin position="75"/>
        <end position="94"/>
    </location>
</feature>
<evidence type="ECO:0000313" key="10">
    <source>
        <dbReference type="Proteomes" id="UP000304148"/>
    </source>
</evidence>
<dbReference type="Pfam" id="PF07690">
    <property type="entry name" value="MFS_1"/>
    <property type="match status" value="1"/>
</dbReference>
<dbReference type="SUPFAM" id="SSF103473">
    <property type="entry name" value="MFS general substrate transporter"/>
    <property type="match status" value="1"/>
</dbReference>
<comment type="subcellular location">
    <subcellularLocation>
        <location evidence="1">Cell membrane</location>
        <topology evidence="1">Multi-pass membrane protein</topology>
    </subcellularLocation>
</comment>
<dbReference type="Gene3D" id="1.20.1250.20">
    <property type="entry name" value="MFS general substrate transporter like domains"/>
    <property type="match status" value="1"/>
</dbReference>
<evidence type="ECO:0000256" key="5">
    <source>
        <dbReference type="ARBA" id="ARBA00022989"/>
    </source>
</evidence>
<feature type="transmembrane region" description="Helical" evidence="7">
    <location>
        <begin position="265"/>
        <end position="288"/>
    </location>
</feature>
<evidence type="ECO:0000256" key="1">
    <source>
        <dbReference type="ARBA" id="ARBA00004651"/>
    </source>
</evidence>
<feature type="transmembrane region" description="Helical" evidence="7">
    <location>
        <begin position="300"/>
        <end position="321"/>
    </location>
</feature>
<keyword evidence="3" id="KW-1003">Cell membrane</keyword>
<dbReference type="AlphaFoldDB" id="A0A383REL8"/>
<dbReference type="InterPro" id="IPR011701">
    <property type="entry name" value="MFS"/>
</dbReference>
<organism evidence="9 10">
    <name type="scientific">Paenibacillus alvei</name>
    <name type="common">Bacillus alvei</name>
    <dbReference type="NCBI Taxonomy" id="44250"/>
    <lineage>
        <taxon>Bacteria</taxon>
        <taxon>Bacillati</taxon>
        <taxon>Bacillota</taxon>
        <taxon>Bacilli</taxon>
        <taxon>Bacillales</taxon>
        <taxon>Paenibacillaceae</taxon>
        <taxon>Paenibacillus</taxon>
    </lineage>
</organism>
<dbReference type="GO" id="GO:0005886">
    <property type="term" value="C:plasma membrane"/>
    <property type="evidence" value="ECO:0007669"/>
    <property type="project" value="UniProtKB-SubCell"/>
</dbReference>
<dbReference type="PANTHER" id="PTHR23501">
    <property type="entry name" value="MAJOR FACILITATOR SUPERFAMILY"/>
    <property type="match status" value="1"/>
</dbReference>
<dbReference type="PANTHER" id="PTHR23501:SF170">
    <property type="entry name" value="MULTIDRUG RESISTANCE PROTEIN 3"/>
    <property type="match status" value="1"/>
</dbReference>
<proteinExistence type="predicted"/>
<dbReference type="PROSITE" id="PS50850">
    <property type="entry name" value="MFS"/>
    <property type="match status" value="1"/>
</dbReference>
<dbReference type="Gene3D" id="1.20.1720.10">
    <property type="entry name" value="Multidrug resistance protein D"/>
    <property type="match status" value="1"/>
</dbReference>
<evidence type="ECO:0000256" key="6">
    <source>
        <dbReference type="ARBA" id="ARBA00023136"/>
    </source>
</evidence>
<evidence type="ECO:0000313" key="9">
    <source>
        <dbReference type="EMBL" id="SYX85515.1"/>
    </source>
</evidence>
<keyword evidence="4 7" id="KW-0812">Transmembrane</keyword>
<evidence type="ECO:0000259" key="8">
    <source>
        <dbReference type="PROSITE" id="PS50850"/>
    </source>
</evidence>
<evidence type="ECO:0000256" key="2">
    <source>
        <dbReference type="ARBA" id="ARBA00022448"/>
    </source>
</evidence>
<feature type="domain" description="Major facilitator superfamily (MFS) profile" evidence="8">
    <location>
        <begin position="10"/>
        <end position="491"/>
    </location>
</feature>
<name>A0A383REL8_PAEAL</name>
<dbReference type="InterPro" id="IPR036259">
    <property type="entry name" value="MFS_trans_sf"/>
</dbReference>
<dbReference type="FunFam" id="1.20.1720.10:FF:000004">
    <property type="entry name" value="EmrB/QacA family drug resistance transporter"/>
    <property type="match status" value="1"/>
</dbReference>
<feature type="transmembrane region" description="Helical" evidence="7">
    <location>
        <begin position="194"/>
        <end position="213"/>
    </location>
</feature>
<feature type="transmembrane region" description="Helical" evidence="7">
    <location>
        <begin position="134"/>
        <end position="155"/>
    </location>
</feature>
<dbReference type="NCBIfam" id="TIGR00711">
    <property type="entry name" value="efflux_EmrB"/>
    <property type="match status" value="1"/>
</dbReference>
<feature type="transmembrane region" description="Helical" evidence="7">
    <location>
        <begin position="161"/>
        <end position="182"/>
    </location>
</feature>
<dbReference type="EMBL" id="LS992241">
    <property type="protein sequence ID" value="SYX85515.1"/>
    <property type="molecule type" value="Genomic_DNA"/>
</dbReference>
<feature type="transmembrane region" description="Helical" evidence="7">
    <location>
        <begin position="225"/>
        <end position="244"/>
    </location>
</feature>
<feature type="transmembrane region" description="Helical" evidence="7">
    <location>
        <begin position="399"/>
        <end position="417"/>
    </location>
</feature>
<feature type="transmembrane region" description="Helical" evidence="7">
    <location>
        <begin position="100"/>
        <end position="122"/>
    </location>
</feature>
<feature type="transmembrane region" description="Helical" evidence="7">
    <location>
        <begin position="357"/>
        <end position="378"/>
    </location>
</feature>
<keyword evidence="2" id="KW-0813">Transport</keyword>
<dbReference type="GO" id="GO:0022857">
    <property type="term" value="F:transmembrane transporter activity"/>
    <property type="evidence" value="ECO:0007669"/>
    <property type="project" value="InterPro"/>
</dbReference>
<evidence type="ECO:0000256" key="3">
    <source>
        <dbReference type="ARBA" id="ARBA00022475"/>
    </source>
</evidence>
<sequence>MGSSSRARITVIGLLLGLLIVSLDQTILSTAVPTIVAKLGGFEQYVWLFSAYLIASVACMPLFGKLSDMYGRKRFFMLGIIVFMVGSALCGMAGSMQELIWYRAMQGIGGGALMPVVFTILFDIFPEGKRAKMTGMFGAVFGLSSVFGPMAGAFFSDHLHWRWIFYVNLPVGLIAILLVTLGYQETLRFKKQRIDWLGTFMLVAAILCFMFGLEMGGKDYAWSSLTIISLFAGALLMLVLFIIVEMKVAEPVVPLGLFKSKLFTASMGAGLLIGMLLMAGATFIPLFIQGVVGGSATNASTVLTPMMLALVCSTVTAGFLLRKMSFRNIMLLSGILLLLSVVLLSQVTPDTSMSTMVVYMIMMGLGIGASFPVTSIAAQHKVDYQQRGTVNSLVRFFQTLGNTLGISILGSIQTSYLRDRFGGVLTDPKLVEQLGNPQVLLQDQVRSSIPEPILKQLTSVLSDSIAHVYAWSIPIAVLSLLFILLMGRVTMMSKHSHGSAAAAEQGGEPA</sequence>
<feature type="transmembrane region" description="Helical" evidence="7">
    <location>
        <begin position="45"/>
        <end position="63"/>
    </location>
</feature>
<dbReference type="InterPro" id="IPR004638">
    <property type="entry name" value="EmrB-like"/>
</dbReference>
<dbReference type="RefSeq" id="WP_138187294.1">
    <property type="nucleotide sequence ID" value="NZ_LS992241.1"/>
</dbReference>
<feature type="transmembrane region" description="Helical" evidence="7">
    <location>
        <begin position="468"/>
        <end position="487"/>
    </location>
</feature>
<keyword evidence="6 7" id="KW-0472">Membrane</keyword>
<evidence type="ECO:0000256" key="7">
    <source>
        <dbReference type="SAM" id="Phobius"/>
    </source>
</evidence>
<gene>
    <name evidence="9" type="primary">bmr</name>
    <name evidence="9" type="ORF">PBLR_13937</name>
</gene>
<evidence type="ECO:0000256" key="4">
    <source>
        <dbReference type="ARBA" id="ARBA00022692"/>
    </source>
</evidence>
<dbReference type="CDD" id="cd17502">
    <property type="entry name" value="MFS_Azr1_MDR_like"/>
    <property type="match status" value="1"/>
</dbReference>
<protein>
    <submittedName>
        <fullName evidence="9">Multidrug resistance protein 3</fullName>
    </submittedName>
</protein>
<keyword evidence="5 7" id="KW-1133">Transmembrane helix</keyword>
<feature type="transmembrane region" description="Helical" evidence="7">
    <location>
        <begin position="328"/>
        <end position="345"/>
    </location>
</feature>
<dbReference type="Proteomes" id="UP000304148">
    <property type="component" value="Chromosome"/>
</dbReference>
<accession>A0A383REL8</accession>
<reference evidence="10" key="1">
    <citation type="submission" date="2018-08" db="EMBL/GenBank/DDBJ databases">
        <authorList>
            <person name="Chevrot R."/>
        </authorList>
    </citation>
    <scope>NUCLEOTIDE SEQUENCE [LARGE SCALE GENOMIC DNA]</scope>
</reference>
<dbReference type="InterPro" id="IPR020846">
    <property type="entry name" value="MFS_dom"/>
</dbReference>